<dbReference type="GO" id="GO:0032259">
    <property type="term" value="P:methylation"/>
    <property type="evidence" value="ECO:0007669"/>
    <property type="project" value="UniProtKB-KW"/>
</dbReference>
<dbReference type="EMBL" id="JQ844228">
    <property type="protein sequence ID" value="AGS53271.1"/>
    <property type="molecule type" value="Genomic_DNA"/>
</dbReference>
<name>A0A806KMM2_9BACT</name>
<keyword evidence="3" id="KW-0680">Restriction system</keyword>
<dbReference type="Gene3D" id="3.40.50.150">
    <property type="entry name" value="Vaccinia Virus protein VP39"/>
    <property type="match status" value="1"/>
</dbReference>
<evidence type="ECO:0000256" key="2">
    <source>
        <dbReference type="ARBA" id="ARBA00022679"/>
    </source>
</evidence>
<proteinExistence type="predicted"/>
<dbReference type="InterPro" id="IPR029063">
    <property type="entry name" value="SAM-dependent_MTases_sf"/>
</dbReference>
<organism evidence="4">
    <name type="scientific">uncultured bacterium contig00001</name>
    <dbReference type="NCBI Taxonomy" id="1181493"/>
    <lineage>
        <taxon>Bacteria</taxon>
        <taxon>environmental samples</taxon>
    </lineage>
</organism>
<reference evidence="4" key="1">
    <citation type="submission" date="2012-03" db="EMBL/GenBank/DDBJ databases">
        <title>Functional metagenomics reveals considerable lignocellulase gene clusters in the gut microbiome of a wood-feeding higher termite.</title>
        <authorList>
            <person name="Liu N."/>
        </authorList>
    </citation>
    <scope>NUCLEOTIDE SEQUENCE</scope>
</reference>
<dbReference type="SUPFAM" id="SSF53335">
    <property type="entry name" value="S-adenosyl-L-methionine-dependent methyltransferases"/>
    <property type="match status" value="1"/>
</dbReference>
<keyword evidence="2 4" id="KW-0808">Transferase</keyword>
<dbReference type="InterPro" id="IPR001525">
    <property type="entry name" value="C5_MeTfrase"/>
</dbReference>
<evidence type="ECO:0000256" key="1">
    <source>
        <dbReference type="ARBA" id="ARBA00022603"/>
    </source>
</evidence>
<dbReference type="AlphaFoldDB" id="A0A806KMM2"/>
<dbReference type="GO" id="GO:0009307">
    <property type="term" value="P:DNA restriction-modification system"/>
    <property type="evidence" value="ECO:0007669"/>
    <property type="project" value="UniProtKB-KW"/>
</dbReference>
<protein>
    <submittedName>
        <fullName evidence="4">Cytosine-specific DNA-methyltransferase Sau96I</fullName>
    </submittedName>
</protein>
<evidence type="ECO:0000313" key="4">
    <source>
        <dbReference type="EMBL" id="AGS53271.1"/>
    </source>
</evidence>
<sequence>MGNGLLFDKLIFYERGEMRSLELFAGAGGLALGLHEAGFEPVALLERDMASCINMKANFRGWNVIQEDVRDIDYRDFGRDIQFVTGGRPASRFRLGASTGDWPTRAICFQRRSEPYVS</sequence>
<dbReference type="Pfam" id="PF00145">
    <property type="entry name" value="DNA_methylase"/>
    <property type="match status" value="1"/>
</dbReference>
<keyword evidence="1 4" id="KW-0489">Methyltransferase</keyword>
<evidence type="ECO:0000256" key="3">
    <source>
        <dbReference type="ARBA" id="ARBA00022747"/>
    </source>
</evidence>
<dbReference type="GO" id="GO:0008168">
    <property type="term" value="F:methyltransferase activity"/>
    <property type="evidence" value="ECO:0007669"/>
    <property type="project" value="UniProtKB-KW"/>
</dbReference>
<accession>A0A806KMM2</accession>